<dbReference type="PANTHER" id="PTHR30033:SF1">
    <property type="entry name" value="FLAGELLAR HOOK-ASSOCIATED PROTEIN 1"/>
    <property type="match status" value="1"/>
</dbReference>
<feature type="domain" description="Flagellar hook-associated protein 1 D2-like" evidence="9">
    <location>
        <begin position="329"/>
        <end position="404"/>
    </location>
</feature>
<comment type="subcellular location">
    <subcellularLocation>
        <location evidence="1">Bacterial flagellum</location>
    </subcellularLocation>
    <subcellularLocation>
        <location evidence="2">Secreted</location>
    </subcellularLocation>
</comment>
<feature type="domain" description="Flagellar basal-body/hook protein C-terminal" evidence="8">
    <location>
        <begin position="582"/>
        <end position="619"/>
    </location>
</feature>
<dbReference type="PANTHER" id="PTHR30033">
    <property type="entry name" value="FLAGELLAR HOOK-ASSOCIATED PROTEIN 1"/>
    <property type="match status" value="1"/>
</dbReference>
<keyword evidence="11" id="KW-0966">Cell projection</keyword>
<organism evidence="11 12">
    <name type="scientific">Dyella halodurans</name>
    <dbReference type="NCBI Taxonomy" id="1920171"/>
    <lineage>
        <taxon>Bacteria</taxon>
        <taxon>Pseudomonadati</taxon>
        <taxon>Pseudomonadota</taxon>
        <taxon>Gammaproteobacteria</taxon>
        <taxon>Lysobacterales</taxon>
        <taxon>Rhodanobacteraceae</taxon>
        <taxon>Dyella</taxon>
    </lineage>
</organism>
<dbReference type="Pfam" id="PF00460">
    <property type="entry name" value="Flg_bb_rod"/>
    <property type="match status" value="1"/>
</dbReference>
<dbReference type="EMBL" id="JBHSGA010000015">
    <property type="protein sequence ID" value="MFC4526682.1"/>
    <property type="molecule type" value="Genomic_DNA"/>
</dbReference>
<dbReference type="InterPro" id="IPR010930">
    <property type="entry name" value="Flg_bb/hook_C_dom"/>
</dbReference>
<dbReference type="InterPro" id="IPR049119">
    <property type="entry name" value="FlgK_D2-like"/>
</dbReference>
<evidence type="ECO:0000313" key="11">
    <source>
        <dbReference type="EMBL" id="MFC4526682.1"/>
    </source>
</evidence>
<evidence type="ECO:0000259" key="7">
    <source>
        <dbReference type="Pfam" id="PF00460"/>
    </source>
</evidence>
<comment type="caution">
    <text evidence="11">The sequence shown here is derived from an EMBL/GenBank/DDBJ whole genome shotgun (WGS) entry which is preliminary data.</text>
</comment>
<evidence type="ECO:0000256" key="1">
    <source>
        <dbReference type="ARBA" id="ARBA00004365"/>
    </source>
</evidence>
<dbReference type="Proteomes" id="UP001595961">
    <property type="component" value="Unassembled WGS sequence"/>
</dbReference>
<feature type="domain" description="Flagellar basal body rod protein N-terminal" evidence="7">
    <location>
        <begin position="5"/>
        <end position="34"/>
    </location>
</feature>
<evidence type="ECO:0000256" key="6">
    <source>
        <dbReference type="ARBA" id="ARBA00023143"/>
    </source>
</evidence>
<dbReference type="Pfam" id="PF22638">
    <property type="entry name" value="FlgK_D1"/>
    <property type="match status" value="1"/>
</dbReference>
<dbReference type="NCBIfam" id="TIGR02492">
    <property type="entry name" value="flgK_ends"/>
    <property type="match status" value="1"/>
</dbReference>
<comment type="similarity">
    <text evidence="3">Belongs to the flagella basal body rod proteins family.</text>
</comment>
<evidence type="ECO:0000259" key="9">
    <source>
        <dbReference type="Pfam" id="PF21158"/>
    </source>
</evidence>
<keyword evidence="12" id="KW-1185">Reference proteome</keyword>
<reference evidence="12" key="1">
    <citation type="journal article" date="2019" name="Int. J. Syst. Evol. Microbiol.">
        <title>The Global Catalogue of Microorganisms (GCM) 10K type strain sequencing project: providing services to taxonomists for standard genome sequencing and annotation.</title>
        <authorList>
            <consortium name="The Broad Institute Genomics Platform"/>
            <consortium name="The Broad Institute Genome Sequencing Center for Infectious Disease"/>
            <person name="Wu L."/>
            <person name="Ma J."/>
        </authorList>
    </citation>
    <scope>NUCLEOTIDE SEQUENCE [LARGE SCALE GENOMIC DNA]</scope>
    <source>
        <strain evidence="12">CCM 4481</strain>
    </source>
</reference>
<keyword evidence="11" id="KW-0969">Cilium</keyword>
<evidence type="ECO:0000256" key="2">
    <source>
        <dbReference type="ARBA" id="ARBA00004613"/>
    </source>
</evidence>
<evidence type="ECO:0000256" key="4">
    <source>
        <dbReference type="ARBA" id="ARBA00016244"/>
    </source>
</evidence>
<keyword evidence="5" id="KW-0964">Secreted</keyword>
<feature type="domain" description="Flagellar hook-associated protein FlgK helical" evidence="10">
    <location>
        <begin position="95"/>
        <end position="318"/>
    </location>
</feature>
<dbReference type="SUPFAM" id="SSF64518">
    <property type="entry name" value="Phase 1 flagellin"/>
    <property type="match status" value="2"/>
</dbReference>
<keyword evidence="6" id="KW-0975">Bacterial flagellum</keyword>
<protein>
    <recommendedName>
        <fullName evidence="4">Flagellar hook-associated protein 1</fullName>
    </recommendedName>
</protein>
<dbReference type="InterPro" id="IPR001444">
    <property type="entry name" value="Flag_bb_rod_N"/>
</dbReference>
<evidence type="ECO:0000313" key="12">
    <source>
        <dbReference type="Proteomes" id="UP001595961"/>
    </source>
</evidence>
<evidence type="ECO:0000259" key="10">
    <source>
        <dbReference type="Pfam" id="PF22638"/>
    </source>
</evidence>
<proteinExistence type="inferred from homology"/>
<dbReference type="InterPro" id="IPR053927">
    <property type="entry name" value="FlgK_helical"/>
</dbReference>
<evidence type="ECO:0000256" key="5">
    <source>
        <dbReference type="ARBA" id="ARBA00022525"/>
    </source>
</evidence>
<dbReference type="PRINTS" id="PR01005">
    <property type="entry name" value="FLGHOOKAP1"/>
</dbReference>
<sequence length="625" mass="62878">MANLLSTGISGLNAAQVALNTVGNNITNVNTPGYNRQTVLQTENISAPGGRYTIGSGVNVDSVQRAYSQFLTSAVWSSNASMQGATTYNSLASTLNSTLSASGNLQTALDSFYGAFSTVANTPGVASSRQSLLGSATAAVTVFNTLGQQLSAQQSQVNSQISGTVNSINSTASSIAALNAQISQAGNNPPNDLLDQRDAMIQTLSGYVGVSTVSESNGSISVYASNGQALVSGDKSYALSTGGTAYDPTRTDVYDATGTDISNKLSGGNLGALLNYRSSVLDSVQNQLGQSAVALASSVNAQQAKGMDLNGKQGGAIFNMPSPTVQPSSANKGSGSVSASITDVSQLTSSDYVMSYDGSQWNLQTTSGQAVPLTTNADGTLSAAGLTFSVPATAQAGDSFQILPTRQAATSLAVTMTDPNGIAAAALLTSTAASGNTGTGQIGSVTVQDASNAALTSNATVSFPSASTYQVTDSSGNVLSSGSYAVGQTISANGWSVTPSGTPAANDSFTIGLNSNGLKDTSNALSLAALSNVGVLSGGSQSVIASYAQLTTNVGTVGSQAQTNLTTQTALYNQAVSSQQSVSGVNLDEEAADLVRYQQAYQASAQVISASQTIFSSLLTAIQTA</sequence>
<gene>
    <name evidence="11" type="primary">flgK</name>
    <name evidence="11" type="ORF">ACFO5W_08535</name>
</gene>
<dbReference type="InterPro" id="IPR002371">
    <property type="entry name" value="FlgK"/>
</dbReference>
<dbReference type="Pfam" id="PF21158">
    <property type="entry name" value="flgK_1st_1"/>
    <property type="match status" value="1"/>
</dbReference>
<evidence type="ECO:0000256" key="3">
    <source>
        <dbReference type="ARBA" id="ARBA00009677"/>
    </source>
</evidence>
<accession>A0ABV9C156</accession>
<name>A0ABV9C156_9GAMM</name>
<dbReference type="Pfam" id="PF06429">
    <property type="entry name" value="Flg_bbr_C"/>
    <property type="match status" value="1"/>
</dbReference>
<evidence type="ECO:0000259" key="8">
    <source>
        <dbReference type="Pfam" id="PF06429"/>
    </source>
</evidence>
<keyword evidence="11" id="KW-0282">Flagellum</keyword>
<dbReference type="RefSeq" id="WP_266152450.1">
    <property type="nucleotide sequence ID" value="NZ_CP064028.1"/>
</dbReference>